<name>A0A0V0XV07_TRIPS</name>
<evidence type="ECO:0000313" key="3">
    <source>
        <dbReference type="Proteomes" id="UP000054815"/>
    </source>
</evidence>
<accession>A0A0V0XV07</accession>
<dbReference type="Proteomes" id="UP000054815">
    <property type="component" value="Unassembled WGS sequence"/>
</dbReference>
<evidence type="ECO:0000313" key="2">
    <source>
        <dbReference type="EMBL" id="KRX91880.1"/>
    </source>
</evidence>
<comment type="caution">
    <text evidence="2">The sequence shown here is derived from an EMBL/GenBank/DDBJ whole genome shotgun (WGS) entry which is preliminary data.</text>
</comment>
<sequence length="102" mass="11609">MIGQLVKIISKLVDVSCDQHDRSSLLAAYIKYGRLCTGGKGGDFSKKCADALRENKRLIGPNQREYQKELERNYLHFTEQLTPILSSVVSQQQKRCCVSQIY</sequence>
<dbReference type="InterPro" id="IPR043162">
    <property type="entry name" value="DOCK_C_lobe_C"/>
</dbReference>
<reference evidence="2 3" key="1">
    <citation type="submission" date="2015-01" db="EMBL/GenBank/DDBJ databases">
        <title>Evolution of Trichinella species and genotypes.</title>
        <authorList>
            <person name="Korhonen P.K."/>
            <person name="Edoardo P."/>
            <person name="Giuseppe L.R."/>
            <person name="Gasser R.B."/>
        </authorList>
    </citation>
    <scope>NUCLEOTIDE SEQUENCE [LARGE SCALE GENOMIC DNA]</scope>
    <source>
        <strain evidence="2">ISS141</strain>
    </source>
</reference>
<evidence type="ECO:0000259" key="1">
    <source>
        <dbReference type="Pfam" id="PF20421"/>
    </source>
</evidence>
<organism evidence="2 3">
    <name type="scientific">Trichinella pseudospiralis</name>
    <name type="common">Parasitic roundworm</name>
    <dbReference type="NCBI Taxonomy" id="6337"/>
    <lineage>
        <taxon>Eukaryota</taxon>
        <taxon>Metazoa</taxon>
        <taxon>Ecdysozoa</taxon>
        <taxon>Nematoda</taxon>
        <taxon>Enoplea</taxon>
        <taxon>Dorylaimia</taxon>
        <taxon>Trichinellida</taxon>
        <taxon>Trichinellidae</taxon>
        <taxon>Trichinella</taxon>
    </lineage>
</organism>
<dbReference type="Pfam" id="PF20421">
    <property type="entry name" value="DHR-2_Lobe_C"/>
    <property type="match status" value="1"/>
</dbReference>
<proteinExistence type="predicted"/>
<dbReference type="Gene3D" id="1.20.58.740">
    <property type="match status" value="1"/>
</dbReference>
<feature type="domain" description="DOCKER Lobe C" evidence="1">
    <location>
        <begin position="43"/>
        <end position="83"/>
    </location>
</feature>
<dbReference type="AlphaFoldDB" id="A0A0V0XV07"/>
<dbReference type="EMBL" id="JYDU01000125">
    <property type="protein sequence ID" value="KRX91880.1"/>
    <property type="molecule type" value="Genomic_DNA"/>
</dbReference>
<protein>
    <submittedName>
        <fullName evidence="2">Dedicator of cytokinesis protein 7</fullName>
    </submittedName>
</protein>
<gene>
    <name evidence="2" type="primary">DOCK7</name>
    <name evidence="2" type="ORF">T4E_6931</name>
</gene>
<dbReference type="STRING" id="6337.A0A0V0XV07"/>
<dbReference type="InterPro" id="IPR046773">
    <property type="entry name" value="DOCKER_Lobe_C"/>
</dbReference>